<dbReference type="EMBL" id="GDJX01021557">
    <property type="protein sequence ID" value="JAT46379.1"/>
    <property type="molecule type" value="Transcribed_RNA"/>
</dbReference>
<name>A0A1D1XVI9_9ARAE</name>
<proteinExistence type="inferred from homology"/>
<organism evidence="5">
    <name type="scientific">Anthurium amnicola</name>
    <dbReference type="NCBI Taxonomy" id="1678845"/>
    <lineage>
        <taxon>Eukaryota</taxon>
        <taxon>Viridiplantae</taxon>
        <taxon>Streptophyta</taxon>
        <taxon>Embryophyta</taxon>
        <taxon>Tracheophyta</taxon>
        <taxon>Spermatophyta</taxon>
        <taxon>Magnoliopsida</taxon>
        <taxon>Liliopsida</taxon>
        <taxon>Araceae</taxon>
        <taxon>Pothoideae</taxon>
        <taxon>Potheae</taxon>
        <taxon>Anthurium</taxon>
    </lineage>
</organism>
<dbReference type="Gene3D" id="1.10.630.10">
    <property type="entry name" value="Cytochrome P450"/>
    <property type="match status" value="1"/>
</dbReference>
<feature type="binding site" description="axial binding residue" evidence="3">
    <location>
        <position position="430"/>
    </location>
    <ligand>
        <name>heme</name>
        <dbReference type="ChEBI" id="CHEBI:30413"/>
    </ligand>
    <ligandPart>
        <name>Fe</name>
        <dbReference type="ChEBI" id="CHEBI:18248"/>
    </ligandPart>
</feature>
<gene>
    <name evidence="5" type="primary">CYP3A21_1</name>
    <name evidence="5" type="ORF">g.11764</name>
</gene>
<dbReference type="InterPro" id="IPR001128">
    <property type="entry name" value="Cyt_P450"/>
</dbReference>
<dbReference type="AlphaFoldDB" id="A0A1D1XVI9"/>
<evidence type="ECO:0000256" key="1">
    <source>
        <dbReference type="ARBA" id="ARBA00001971"/>
    </source>
</evidence>
<dbReference type="PANTHER" id="PTHR24305:SF166">
    <property type="entry name" value="CYTOCHROME P450 12A4, MITOCHONDRIAL-RELATED"/>
    <property type="match status" value="1"/>
</dbReference>
<protein>
    <submittedName>
        <fullName evidence="5">Cytochrome P450 3A21</fullName>
    </submittedName>
</protein>
<dbReference type="InterPro" id="IPR050121">
    <property type="entry name" value="Cytochrome_P450_monoxygenase"/>
</dbReference>
<sequence>MMETHVDITKAIGLAFAVIILKHVVQTIYAAFYGPISNFPGPKLSSWSRLPSYFRALRGQRWRWTQLEMTPQYGKIWRQAPDILFVSDKHIVKEIVIHKDWPKNEYYSYYRAAPHLHTLFSTTDKAFHKQRRRLLSPAFSVKYIRSLEPLIAKCVRHLIEKLSSVIKENAPNEGAVVNIYKMINHTTMDVIGETAFGGSFNMIQNGNHPLPSEVVLELSRRVMRNLFPILKPFMKNNGYMYEFSRNLIDQRRQETGTKKKDILQIILDVGEEEALSDIDIYEQIGEFIIAGSDTTSFSTFFTMLMLLKNPDKLSKLIEELDNEFVDLPRDEIPDHDRLKTLPYLNAVINEGMRLWPITLDGGSGRVVPEDTMINGVFFPKNILVVVNYYGMHVSPEYWGENAKEFVPERWFEPDVPRDAFYPFSAGSRNCIGQNFAWLEMRLLIVSLCRLFRFEDIPGQDHWDIEQYLTPSLAKNEYNIRAWIRS</sequence>
<dbReference type="InterPro" id="IPR002401">
    <property type="entry name" value="Cyt_P450_E_grp-I"/>
</dbReference>
<dbReference type="InterPro" id="IPR017972">
    <property type="entry name" value="Cyt_P450_CS"/>
</dbReference>
<dbReference type="GO" id="GO:0020037">
    <property type="term" value="F:heme binding"/>
    <property type="evidence" value="ECO:0007669"/>
    <property type="project" value="InterPro"/>
</dbReference>
<dbReference type="PRINTS" id="PR00463">
    <property type="entry name" value="EP450I"/>
</dbReference>
<dbReference type="Pfam" id="PF00067">
    <property type="entry name" value="p450"/>
    <property type="match status" value="1"/>
</dbReference>
<dbReference type="SUPFAM" id="SSF48264">
    <property type="entry name" value="Cytochrome P450"/>
    <property type="match status" value="1"/>
</dbReference>
<reference evidence="5" key="1">
    <citation type="submission" date="2015-07" db="EMBL/GenBank/DDBJ databases">
        <title>Transcriptome Assembly of Anthurium amnicola.</title>
        <authorList>
            <person name="Suzuki J."/>
        </authorList>
    </citation>
    <scope>NUCLEOTIDE SEQUENCE</scope>
</reference>
<dbReference type="PRINTS" id="PR00385">
    <property type="entry name" value="P450"/>
</dbReference>
<dbReference type="GO" id="GO:0005506">
    <property type="term" value="F:iron ion binding"/>
    <property type="evidence" value="ECO:0007669"/>
    <property type="project" value="InterPro"/>
</dbReference>
<dbReference type="InterPro" id="IPR036396">
    <property type="entry name" value="Cyt_P450_sf"/>
</dbReference>
<comment type="similarity">
    <text evidence="2 4">Belongs to the cytochrome P450 family.</text>
</comment>
<dbReference type="PROSITE" id="PS00086">
    <property type="entry name" value="CYTOCHROME_P450"/>
    <property type="match status" value="1"/>
</dbReference>
<keyword evidence="3 4" id="KW-0349">Heme</keyword>
<dbReference type="GO" id="GO:0016705">
    <property type="term" value="F:oxidoreductase activity, acting on paired donors, with incorporation or reduction of molecular oxygen"/>
    <property type="evidence" value="ECO:0007669"/>
    <property type="project" value="InterPro"/>
</dbReference>
<accession>A0A1D1XVI9</accession>
<evidence type="ECO:0000256" key="4">
    <source>
        <dbReference type="RuleBase" id="RU000461"/>
    </source>
</evidence>
<evidence type="ECO:0000256" key="3">
    <source>
        <dbReference type="PIRSR" id="PIRSR602401-1"/>
    </source>
</evidence>
<comment type="cofactor">
    <cofactor evidence="1 3">
        <name>heme</name>
        <dbReference type="ChEBI" id="CHEBI:30413"/>
    </cofactor>
</comment>
<evidence type="ECO:0000256" key="2">
    <source>
        <dbReference type="ARBA" id="ARBA00010617"/>
    </source>
</evidence>
<dbReference type="GO" id="GO:0004497">
    <property type="term" value="F:monooxygenase activity"/>
    <property type="evidence" value="ECO:0007669"/>
    <property type="project" value="UniProtKB-KW"/>
</dbReference>
<keyword evidence="4" id="KW-0560">Oxidoreductase</keyword>
<keyword evidence="3 4" id="KW-0479">Metal-binding</keyword>
<dbReference type="PANTHER" id="PTHR24305">
    <property type="entry name" value="CYTOCHROME P450"/>
    <property type="match status" value="1"/>
</dbReference>
<evidence type="ECO:0000313" key="5">
    <source>
        <dbReference type="EMBL" id="JAT46379.1"/>
    </source>
</evidence>
<keyword evidence="4" id="KW-0503">Monooxygenase</keyword>
<keyword evidence="3 4" id="KW-0408">Iron</keyword>